<gene>
    <name evidence="1" type="ORF">CON71_22495</name>
</gene>
<name>A0A9X6TK83_BACTU</name>
<protein>
    <recommendedName>
        <fullName evidence="3">Alpha/beta hydrolase</fullName>
    </recommendedName>
</protein>
<dbReference type="RefSeq" id="WP_098902302.1">
    <property type="nucleotide sequence ID" value="NZ_NVNL01000041.1"/>
</dbReference>
<dbReference type="AlphaFoldDB" id="A0A9X6TK83"/>
<evidence type="ECO:0008006" key="3">
    <source>
        <dbReference type="Google" id="ProtNLM"/>
    </source>
</evidence>
<organism evidence="1 2">
    <name type="scientific">Bacillus thuringiensis</name>
    <dbReference type="NCBI Taxonomy" id="1428"/>
    <lineage>
        <taxon>Bacteria</taxon>
        <taxon>Bacillati</taxon>
        <taxon>Bacillota</taxon>
        <taxon>Bacilli</taxon>
        <taxon>Bacillales</taxon>
        <taxon>Bacillaceae</taxon>
        <taxon>Bacillus</taxon>
        <taxon>Bacillus cereus group</taxon>
    </lineage>
</organism>
<proteinExistence type="predicted"/>
<dbReference type="Proteomes" id="UP000220702">
    <property type="component" value="Unassembled WGS sequence"/>
</dbReference>
<evidence type="ECO:0000313" key="1">
    <source>
        <dbReference type="EMBL" id="PEA87764.1"/>
    </source>
</evidence>
<dbReference type="EMBL" id="NVNL01000041">
    <property type="protein sequence ID" value="PEA87764.1"/>
    <property type="molecule type" value="Genomic_DNA"/>
</dbReference>
<accession>A0A9X6TK83</accession>
<evidence type="ECO:0000313" key="2">
    <source>
        <dbReference type="Proteomes" id="UP000220702"/>
    </source>
</evidence>
<comment type="caution">
    <text evidence="1">The sequence shown here is derived from an EMBL/GenBank/DDBJ whole genome shotgun (WGS) entry which is preliminary data.</text>
</comment>
<reference evidence="1 2" key="1">
    <citation type="submission" date="2017-09" db="EMBL/GenBank/DDBJ databases">
        <title>Large-scale bioinformatics analysis of Bacillus genomes uncovers conserved roles of natural products in bacterial physiology.</title>
        <authorList>
            <consortium name="Agbiome Team Llc"/>
            <person name="Bleich R.M."/>
            <person name="Grubbs K.J."/>
            <person name="Santa Maria K.C."/>
            <person name="Allen S.E."/>
            <person name="Farag S."/>
            <person name="Shank E.A."/>
            <person name="Bowers A."/>
        </authorList>
    </citation>
    <scope>NUCLEOTIDE SEQUENCE [LARGE SCALE GENOMIC DNA]</scope>
    <source>
        <strain evidence="1 2">AFS089089</strain>
    </source>
</reference>
<sequence>MTRKKHIIIIHGRSTKPQQSIKQTLVNNALINGIQRINKKMAKAIEIGDVKVTVVYYGDILNQILVENRPELKKELVWIPDNWYVPDNTYNKPLQKLIKRPLEKHTKEDYDRLIEKQEIIKFGDDLATIASPFLSLIGITQKVINKLLPDLGSYLTSRIVGSQIRERLQPILRESLLANDDIALISHSMGCMVSYDVLWKFSRMSEYKDLWEKKISLWMTLGNPLGEPAVKKSLYDSNEPNDGMYPTNIMDWINIRAVDDFVAHDGDIKDDFHQMLERNLIRSITDEPEIYTFWVDEKGKCNPHKLYGYLNHPVVSEKILNWLQNKLHKPIL</sequence>